<proteinExistence type="predicted"/>
<accession>K1Q9F2</accession>
<evidence type="ECO:0000313" key="1">
    <source>
        <dbReference type="EMBL" id="EKC25475.1"/>
    </source>
</evidence>
<reference evidence="1" key="1">
    <citation type="journal article" date="2012" name="Nature">
        <title>The oyster genome reveals stress adaptation and complexity of shell formation.</title>
        <authorList>
            <person name="Zhang G."/>
            <person name="Fang X."/>
            <person name="Guo X."/>
            <person name="Li L."/>
            <person name="Luo R."/>
            <person name="Xu F."/>
            <person name="Yang P."/>
            <person name="Zhang L."/>
            <person name="Wang X."/>
            <person name="Qi H."/>
            <person name="Xiong Z."/>
            <person name="Que H."/>
            <person name="Xie Y."/>
            <person name="Holland P.W."/>
            <person name="Paps J."/>
            <person name="Zhu Y."/>
            <person name="Wu F."/>
            <person name="Chen Y."/>
            <person name="Wang J."/>
            <person name="Peng C."/>
            <person name="Meng J."/>
            <person name="Yang L."/>
            <person name="Liu J."/>
            <person name="Wen B."/>
            <person name="Zhang N."/>
            <person name="Huang Z."/>
            <person name="Zhu Q."/>
            <person name="Feng Y."/>
            <person name="Mount A."/>
            <person name="Hedgecock D."/>
            <person name="Xu Z."/>
            <person name="Liu Y."/>
            <person name="Domazet-Loso T."/>
            <person name="Du Y."/>
            <person name="Sun X."/>
            <person name="Zhang S."/>
            <person name="Liu B."/>
            <person name="Cheng P."/>
            <person name="Jiang X."/>
            <person name="Li J."/>
            <person name="Fan D."/>
            <person name="Wang W."/>
            <person name="Fu W."/>
            <person name="Wang T."/>
            <person name="Wang B."/>
            <person name="Zhang J."/>
            <person name="Peng Z."/>
            <person name="Li Y."/>
            <person name="Li N."/>
            <person name="Wang J."/>
            <person name="Chen M."/>
            <person name="He Y."/>
            <person name="Tan F."/>
            <person name="Song X."/>
            <person name="Zheng Q."/>
            <person name="Huang R."/>
            <person name="Yang H."/>
            <person name="Du X."/>
            <person name="Chen L."/>
            <person name="Yang M."/>
            <person name="Gaffney P.M."/>
            <person name="Wang S."/>
            <person name="Luo L."/>
            <person name="She Z."/>
            <person name="Ming Y."/>
            <person name="Huang W."/>
            <person name="Zhang S."/>
            <person name="Huang B."/>
            <person name="Zhang Y."/>
            <person name="Qu T."/>
            <person name="Ni P."/>
            <person name="Miao G."/>
            <person name="Wang J."/>
            <person name="Wang Q."/>
            <person name="Steinberg C.E."/>
            <person name="Wang H."/>
            <person name="Li N."/>
            <person name="Qian L."/>
            <person name="Zhang G."/>
            <person name="Li Y."/>
            <person name="Yang H."/>
            <person name="Liu X."/>
            <person name="Wang J."/>
            <person name="Yin Y."/>
            <person name="Wang J."/>
        </authorList>
    </citation>
    <scope>NUCLEOTIDE SEQUENCE [LARGE SCALE GENOMIC DNA]</scope>
    <source>
        <strain evidence="1">05x7-T-G4-1.051#20</strain>
    </source>
</reference>
<organism evidence="1">
    <name type="scientific">Magallana gigas</name>
    <name type="common">Pacific oyster</name>
    <name type="synonym">Crassostrea gigas</name>
    <dbReference type="NCBI Taxonomy" id="29159"/>
    <lineage>
        <taxon>Eukaryota</taxon>
        <taxon>Metazoa</taxon>
        <taxon>Spiralia</taxon>
        <taxon>Lophotrochozoa</taxon>
        <taxon>Mollusca</taxon>
        <taxon>Bivalvia</taxon>
        <taxon>Autobranchia</taxon>
        <taxon>Pteriomorphia</taxon>
        <taxon>Ostreida</taxon>
        <taxon>Ostreoidea</taxon>
        <taxon>Ostreidae</taxon>
        <taxon>Magallana</taxon>
    </lineage>
</organism>
<sequence length="256" mass="28677">MTTLWILGLIVLWVAKSESRISETITLTDDVCGVSYIDISTHHYLVWDGSHIGQDTLVNIVDYSVIEKKDSGSCKVGFEPLYTSFDVCVTVKEFHIEDCNATVNYYHSGDSEIKATYGCNTTPGSFCWKGKGVEVEIAYKGKSPPGSSNYFKLEITLYDWHIWNILGPIVGVFIILIFGIAVYCKKKSKGVVFRKSEIPHSRLVNEPAESESLDIKLKQFIVIGFGRSQFCSYEASGKVHYLCTHSAFCCTLFTIK</sequence>
<dbReference type="AlphaFoldDB" id="K1Q9F2"/>
<protein>
    <submittedName>
        <fullName evidence="1">Uncharacterized protein</fullName>
    </submittedName>
</protein>
<name>K1Q9F2_MAGGI</name>
<dbReference type="InParanoid" id="K1Q9F2"/>
<gene>
    <name evidence="1" type="ORF">CGI_10008905</name>
</gene>
<dbReference type="EMBL" id="JH819060">
    <property type="protein sequence ID" value="EKC25475.1"/>
    <property type="molecule type" value="Genomic_DNA"/>
</dbReference>
<dbReference type="HOGENOM" id="CLU_1134489_0_0_1"/>